<evidence type="ECO:0000256" key="6">
    <source>
        <dbReference type="ARBA" id="ARBA00022989"/>
    </source>
</evidence>
<keyword evidence="2" id="KW-0433">Leucine-rich repeat</keyword>
<proteinExistence type="predicted"/>
<dbReference type="PANTHER" id="PTHR48007">
    <property type="entry name" value="LEUCINE-RICH REPEAT RECEPTOR-LIKE PROTEIN KINASE PXC1"/>
    <property type="match status" value="1"/>
</dbReference>
<dbReference type="InterPro" id="IPR011009">
    <property type="entry name" value="Kinase-like_dom_sf"/>
</dbReference>
<accession>S8DWH8</accession>
<dbReference type="Pfam" id="PF00560">
    <property type="entry name" value="LRR_1"/>
    <property type="match status" value="1"/>
</dbReference>
<comment type="subcellular location">
    <subcellularLocation>
        <location evidence="1">Membrane</location>
    </subcellularLocation>
</comment>
<evidence type="ECO:0000259" key="11">
    <source>
        <dbReference type="PROSITE" id="PS50011"/>
    </source>
</evidence>
<evidence type="ECO:0000256" key="1">
    <source>
        <dbReference type="ARBA" id="ARBA00004370"/>
    </source>
</evidence>
<dbReference type="Proteomes" id="UP000015453">
    <property type="component" value="Unassembled WGS sequence"/>
</dbReference>
<dbReference type="Gene3D" id="1.10.510.10">
    <property type="entry name" value="Transferase(Phosphotransferase) domain 1"/>
    <property type="match status" value="1"/>
</dbReference>
<evidence type="ECO:0000256" key="9">
    <source>
        <dbReference type="SAM" id="Phobius"/>
    </source>
</evidence>
<feature type="transmembrane region" description="Helical" evidence="9">
    <location>
        <begin position="254"/>
        <end position="280"/>
    </location>
</feature>
<keyword evidence="5" id="KW-0677">Repeat</keyword>
<dbReference type="OrthoDB" id="4062651at2759"/>
<feature type="compositionally biased region" description="Basic and acidic residues" evidence="8">
    <location>
        <begin position="288"/>
        <end position="303"/>
    </location>
</feature>
<dbReference type="SUPFAM" id="SSF52058">
    <property type="entry name" value="L domain-like"/>
    <property type="match status" value="1"/>
</dbReference>
<dbReference type="Pfam" id="PF08263">
    <property type="entry name" value="LRRNT_2"/>
    <property type="match status" value="1"/>
</dbReference>
<keyword evidence="7 9" id="KW-0472">Membrane</keyword>
<feature type="compositionally biased region" description="Low complexity" evidence="8">
    <location>
        <begin position="573"/>
        <end position="583"/>
    </location>
</feature>
<comment type="caution">
    <text evidence="12">The sequence shown here is derived from an EMBL/GenBank/DDBJ whole genome shotgun (WGS) entry which is preliminary data.</text>
</comment>
<feature type="region of interest" description="Disordered" evidence="8">
    <location>
        <begin position="562"/>
        <end position="589"/>
    </location>
</feature>
<dbReference type="GO" id="GO:0004672">
    <property type="term" value="F:protein kinase activity"/>
    <property type="evidence" value="ECO:0007669"/>
    <property type="project" value="InterPro"/>
</dbReference>
<dbReference type="InterPro" id="IPR013210">
    <property type="entry name" value="LRR_N_plant-typ"/>
</dbReference>
<reference evidence="12 13" key="1">
    <citation type="journal article" date="2013" name="BMC Genomics">
        <title>The miniature genome of a carnivorous plant Genlisea aurea contains a low number of genes and short non-coding sequences.</title>
        <authorList>
            <person name="Leushkin E.V."/>
            <person name="Sutormin R.A."/>
            <person name="Nabieva E.R."/>
            <person name="Penin A.A."/>
            <person name="Kondrashov A.S."/>
            <person name="Logacheva M.D."/>
        </authorList>
    </citation>
    <scope>NUCLEOTIDE SEQUENCE [LARGE SCALE GENOMIC DNA]</scope>
</reference>
<dbReference type="Pfam" id="PF00069">
    <property type="entry name" value="Pkinase"/>
    <property type="match status" value="1"/>
</dbReference>
<feature type="signal peptide" evidence="10">
    <location>
        <begin position="1"/>
        <end position="24"/>
    </location>
</feature>
<evidence type="ECO:0000256" key="10">
    <source>
        <dbReference type="SAM" id="SignalP"/>
    </source>
</evidence>
<feature type="region of interest" description="Disordered" evidence="8">
    <location>
        <begin position="288"/>
        <end position="313"/>
    </location>
</feature>
<evidence type="ECO:0000256" key="8">
    <source>
        <dbReference type="SAM" id="MobiDB-lite"/>
    </source>
</evidence>
<feature type="non-terminal residue" evidence="12">
    <location>
        <position position="1"/>
    </location>
</feature>
<dbReference type="Gene3D" id="3.80.10.10">
    <property type="entry name" value="Ribonuclease Inhibitor"/>
    <property type="match status" value="2"/>
</dbReference>
<dbReference type="EMBL" id="AUSU01003065">
    <property type="protein sequence ID" value="EPS67543.1"/>
    <property type="molecule type" value="Genomic_DNA"/>
</dbReference>
<feature type="chain" id="PRO_5004550142" description="Protein kinase domain-containing protein" evidence="10">
    <location>
        <begin position="25"/>
        <end position="658"/>
    </location>
</feature>
<name>S8DWH8_9LAMI</name>
<dbReference type="FunFam" id="3.80.10.10:FF:000400">
    <property type="entry name" value="Nuclear pore complex protein NUP107"/>
    <property type="match status" value="1"/>
</dbReference>
<evidence type="ECO:0000313" key="12">
    <source>
        <dbReference type="EMBL" id="EPS67543.1"/>
    </source>
</evidence>
<dbReference type="Gene3D" id="3.30.200.20">
    <property type="entry name" value="Phosphorylase Kinase, domain 1"/>
    <property type="match status" value="1"/>
</dbReference>
<keyword evidence="13" id="KW-1185">Reference proteome</keyword>
<dbReference type="GO" id="GO:0005524">
    <property type="term" value="F:ATP binding"/>
    <property type="evidence" value="ECO:0007669"/>
    <property type="project" value="InterPro"/>
</dbReference>
<dbReference type="InterPro" id="IPR001611">
    <property type="entry name" value="Leu-rich_rpt"/>
</dbReference>
<dbReference type="SUPFAM" id="SSF56112">
    <property type="entry name" value="Protein kinase-like (PK-like)"/>
    <property type="match status" value="1"/>
</dbReference>
<feature type="domain" description="Protein kinase" evidence="11">
    <location>
        <begin position="342"/>
        <end position="630"/>
    </location>
</feature>
<evidence type="ECO:0000256" key="7">
    <source>
        <dbReference type="ARBA" id="ARBA00023136"/>
    </source>
</evidence>
<dbReference type="InterPro" id="IPR046959">
    <property type="entry name" value="PRK1-6/SRF4-like"/>
</dbReference>
<dbReference type="InterPro" id="IPR000719">
    <property type="entry name" value="Prot_kinase_dom"/>
</dbReference>
<evidence type="ECO:0000313" key="13">
    <source>
        <dbReference type="Proteomes" id="UP000015453"/>
    </source>
</evidence>
<gene>
    <name evidence="12" type="ORF">M569_07228</name>
</gene>
<evidence type="ECO:0000256" key="5">
    <source>
        <dbReference type="ARBA" id="ARBA00022737"/>
    </source>
</evidence>
<protein>
    <recommendedName>
        <fullName evidence="11">Protein kinase domain-containing protein</fullName>
    </recommendedName>
</protein>
<evidence type="ECO:0000256" key="3">
    <source>
        <dbReference type="ARBA" id="ARBA00022692"/>
    </source>
</evidence>
<dbReference type="InterPro" id="IPR032675">
    <property type="entry name" value="LRR_dom_sf"/>
</dbReference>
<keyword evidence="4 10" id="KW-0732">Signal</keyword>
<dbReference type="PROSITE" id="PS50011">
    <property type="entry name" value="PROTEIN_KINASE_DOM"/>
    <property type="match status" value="1"/>
</dbReference>
<keyword evidence="6 9" id="KW-1133">Transmembrane helix</keyword>
<dbReference type="PANTHER" id="PTHR48007:SF39">
    <property type="entry name" value="PROTEIN KINASE DOMAIN-CONTAINING PROTEIN"/>
    <property type="match status" value="1"/>
</dbReference>
<keyword evidence="3 9" id="KW-0812">Transmembrane</keyword>
<evidence type="ECO:0000256" key="2">
    <source>
        <dbReference type="ARBA" id="ARBA00022614"/>
    </source>
</evidence>
<evidence type="ECO:0000256" key="4">
    <source>
        <dbReference type="ARBA" id="ARBA00022729"/>
    </source>
</evidence>
<organism evidence="12 13">
    <name type="scientific">Genlisea aurea</name>
    <dbReference type="NCBI Taxonomy" id="192259"/>
    <lineage>
        <taxon>Eukaryota</taxon>
        <taxon>Viridiplantae</taxon>
        <taxon>Streptophyta</taxon>
        <taxon>Embryophyta</taxon>
        <taxon>Tracheophyta</taxon>
        <taxon>Spermatophyta</taxon>
        <taxon>Magnoliopsida</taxon>
        <taxon>eudicotyledons</taxon>
        <taxon>Gunneridae</taxon>
        <taxon>Pentapetalae</taxon>
        <taxon>asterids</taxon>
        <taxon>lamiids</taxon>
        <taxon>Lamiales</taxon>
        <taxon>Lentibulariaceae</taxon>
        <taxon>Genlisea</taxon>
    </lineage>
</organism>
<feature type="region of interest" description="Disordered" evidence="8">
    <location>
        <begin position="629"/>
        <end position="658"/>
    </location>
</feature>
<sequence length="658" mass="72340">FRRPMQPTFCFSLLLLSWVVVTWGDDAEALLALKASLDPLGVLPWSQQPQGDFCQWRGVKACLNGRVMKLVVERLNLSGTIDGVSLNRLDQLRVLSFKQNSLHGPIPELSQLHNLKSLFLNENLLSGGIPSTLPLLHRLKVVVLNGNRISGGIPPSFSDSARLRVFYLQDNRLTGGIPNLNQTSLAFFNVSNNALSGRIPATVALTKFNESSFVGNLDLCGQQIRIPCGISPSPSPSETKILPRRRHRRRIKKLVLILVLGIAGFFLLCITALLVILLLLKKSRPKSEGRAHDESSVPSDNRRKGGGFNWEQQGGEGLGNLVFIGAGTTDQLMDYTLEDLLKASAETLGRGTIGSTYKAVMESGYIVTVKRLKDGSYPTMVEFRRHIEILGRLRHPNLVPLRAYFQAKEERLLVYDYFPNGSLFSLLHGSRGAGGVSKPLHWTSCMKIAEDLASGLACIHQNPGLTHGNLKSTNVLLGPDFESCLTDYALNPFRNPDSDEESSASSLFYRAPECRDARKTPTQPADVYGYGVLLLELLTGKTPFQDLVQEHGPDIPKWVRAVREEESSDTAEEQQQPSGSEAAAGGGGDEEKLNALLNAAMACVSLVPSERPLMKDVLRMIREARAEAHLSSNSSDHSPGRWSDTVQSLPREEQHLSI</sequence>
<dbReference type="GO" id="GO:0016020">
    <property type="term" value="C:membrane"/>
    <property type="evidence" value="ECO:0007669"/>
    <property type="project" value="UniProtKB-SubCell"/>
</dbReference>
<dbReference type="AlphaFoldDB" id="S8DWH8"/>